<dbReference type="AlphaFoldDB" id="A0A9P8VAV7"/>
<evidence type="ECO:0000256" key="2">
    <source>
        <dbReference type="ARBA" id="ARBA00023002"/>
    </source>
</evidence>
<keyword evidence="2" id="KW-0560">Oxidoreductase</keyword>
<name>A0A9P8VAV7_9PEZI</name>
<dbReference type="Gene3D" id="3.40.462.20">
    <property type="match status" value="1"/>
</dbReference>
<keyword evidence="5" id="KW-1185">Reference proteome</keyword>
<dbReference type="InterPro" id="IPR050432">
    <property type="entry name" value="FAD-linked_Oxidoreductases_BP"/>
</dbReference>
<proteinExistence type="inferred from homology"/>
<feature type="non-terminal residue" evidence="4">
    <location>
        <position position="214"/>
    </location>
</feature>
<comment type="similarity">
    <text evidence="1">Belongs to the oxygen-dependent FAD-linked oxidoreductase family.</text>
</comment>
<protein>
    <recommendedName>
        <fullName evidence="3">Berberine/berberine-like domain-containing protein</fullName>
    </recommendedName>
</protein>
<evidence type="ECO:0000313" key="5">
    <source>
        <dbReference type="Proteomes" id="UP000770015"/>
    </source>
</evidence>
<sequence length="214" mass="22826">ALAAPLLKLVEAAGDVASFQSTFVDAPTWIEVYNSFPKDLGSPGGGGASTTSRLLSADALTNDTERLAHVLEVLGPRPGGPVGGVSNPSLSGTMTLGSVAVDNALNPVWRDAVVHLTTSVSWDDTLNYAAVEAAIDDTTNVKGALLREIAPKGGVYLNEADRNEPKWQEAFWGTNYERLLAVKNKYDPDTMLWCQRCAGSEGWFQDLDGTLCKL</sequence>
<comment type="caution">
    <text evidence="4">The sequence shown here is derived from an EMBL/GenBank/DDBJ whole genome shotgun (WGS) entry which is preliminary data.</text>
</comment>
<evidence type="ECO:0000259" key="3">
    <source>
        <dbReference type="Pfam" id="PF08031"/>
    </source>
</evidence>
<accession>A0A9P8VAV7</accession>
<organism evidence="4 5">
    <name type="scientific">Plectosphaerella plurivora</name>
    <dbReference type="NCBI Taxonomy" id="936078"/>
    <lineage>
        <taxon>Eukaryota</taxon>
        <taxon>Fungi</taxon>
        <taxon>Dikarya</taxon>
        <taxon>Ascomycota</taxon>
        <taxon>Pezizomycotina</taxon>
        <taxon>Sordariomycetes</taxon>
        <taxon>Hypocreomycetidae</taxon>
        <taxon>Glomerellales</taxon>
        <taxon>Plectosphaerellaceae</taxon>
        <taxon>Plectosphaerella</taxon>
    </lineage>
</organism>
<feature type="domain" description="Berberine/berberine-like" evidence="3">
    <location>
        <begin position="155"/>
        <end position="192"/>
    </location>
</feature>
<dbReference type="InterPro" id="IPR016169">
    <property type="entry name" value="FAD-bd_PCMH_sub2"/>
</dbReference>
<dbReference type="Proteomes" id="UP000770015">
    <property type="component" value="Unassembled WGS sequence"/>
</dbReference>
<dbReference type="GO" id="GO:0050660">
    <property type="term" value="F:flavin adenine dinucleotide binding"/>
    <property type="evidence" value="ECO:0007669"/>
    <property type="project" value="InterPro"/>
</dbReference>
<evidence type="ECO:0000313" key="4">
    <source>
        <dbReference type="EMBL" id="KAH6686975.1"/>
    </source>
</evidence>
<dbReference type="PANTHER" id="PTHR13878:SF91">
    <property type="entry name" value="FAD BINDING DOMAIN PROTEIN (AFU_ORTHOLOGUE AFUA_6G12070)-RELATED"/>
    <property type="match status" value="1"/>
</dbReference>
<dbReference type="EMBL" id="JAGSXJ010000012">
    <property type="protein sequence ID" value="KAH6686975.1"/>
    <property type="molecule type" value="Genomic_DNA"/>
</dbReference>
<evidence type="ECO:0000256" key="1">
    <source>
        <dbReference type="ARBA" id="ARBA00005466"/>
    </source>
</evidence>
<dbReference type="GO" id="GO:0016491">
    <property type="term" value="F:oxidoreductase activity"/>
    <property type="evidence" value="ECO:0007669"/>
    <property type="project" value="UniProtKB-KW"/>
</dbReference>
<dbReference type="Pfam" id="PF08031">
    <property type="entry name" value="BBE"/>
    <property type="match status" value="1"/>
</dbReference>
<dbReference type="PANTHER" id="PTHR13878">
    <property type="entry name" value="GULONOLACTONE OXIDASE"/>
    <property type="match status" value="1"/>
</dbReference>
<dbReference type="Gene3D" id="3.30.465.10">
    <property type="match status" value="1"/>
</dbReference>
<reference evidence="4" key="1">
    <citation type="journal article" date="2021" name="Nat. Commun.">
        <title>Genetic determinants of endophytism in the Arabidopsis root mycobiome.</title>
        <authorList>
            <person name="Mesny F."/>
            <person name="Miyauchi S."/>
            <person name="Thiergart T."/>
            <person name="Pickel B."/>
            <person name="Atanasova L."/>
            <person name="Karlsson M."/>
            <person name="Huettel B."/>
            <person name="Barry K.W."/>
            <person name="Haridas S."/>
            <person name="Chen C."/>
            <person name="Bauer D."/>
            <person name="Andreopoulos W."/>
            <person name="Pangilinan J."/>
            <person name="LaButti K."/>
            <person name="Riley R."/>
            <person name="Lipzen A."/>
            <person name="Clum A."/>
            <person name="Drula E."/>
            <person name="Henrissat B."/>
            <person name="Kohler A."/>
            <person name="Grigoriev I.V."/>
            <person name="Martin F.M."/>
            <person name="Hacquard S."/>
        </authorList>
    </citation>
    <scope>NUCLEOTIDE SEQUENCE</scope>
    <source>
        <strain evidence="4">MPI-SDFR-AT-0117</strain>
    </source>
</reference>
<dbReference type="InterPro" id="IPR012951">
    <property type="entry name" value="BBE"/>
</dbReference>
<gene>
    <name evidence="4" type="ORF">F5X68DRAFT_240458</name>
</gene>
<dbReference type="OrthoDB" id="9983560at2759"/>